<dbReference type="AlphaFoldDB" id="A0A850LE06"/>
<dbReference type="PANTHER" id="PTHR43658:SF8">
    <property type="entry name" value="17-BETA-HYDROXYSTEROID DEHYDROGENASE 14-RELATED"/>
    <property type="match status" value="1"/>
</dbReference>
<dbReference type="InterPro" id="IPR036291">
    <property type="entry name" value="NAD(P)-bd_dom_sf"/>
</dbReference>
<dbReference type="Gene3D" id="3.40.50.720">
    <property type="entry name" value="NAD(P)-binding Rossmann-like Domain"/>
    <property type="match status" value="1"/>
</dbReference>
<keyword evidence="1" id="KW-0560">Oxidoreductase</keyword>
<evidence type="ECO:0000256" key="1">
    <source>
        <dbReference type="ARBA" id="ARBA00023002"/>
    </source>
</evidence>
<accession>A0A850LE06</accession>
<comment type="caution">
    <text evidence="2">The sequence shown here is derived from an EMBL/GenBank/DDBJ whole genome shotgun (WGS) entry which is preliminary data.</text>
</comment>
<gene>
    <name evidence="2" type="ORF">HW564_04760</name>
</gene>
<organism evidence="2 3">
    <name type="scientific">Ruegeria pomeroyi</name>
    <dbReference type="NCBI Taxonomy" id="89184"/>
    <lineage>
        <taxon>Bacteria</taxon>
        <taxon>Pseudomonadati</taxon>
        <taxon>Pseudomonadota</taxon>
        <taxon>Alphaproteobacteria</taxon>
        <taxon>Rhodobacterales</taxon>
        <taxon>Roseobacteraceae</taxon>
        <taxon>Ruegeria</taxon>
    </lineage>
</organism>
<dbReference type="SMR" id="A0A850LE06"/>
<dbReference type="EMBL" id="JABXIY010000012">
    <property type="protein sequence ID" value="NVK96224.1"/>
    <property type="molecule type" value="Genomic_DNA"/>
</dbReference>
<dbReference type="GO" id="GO:0016491">
    <property type="term" value="F:oxidoreductase activity"/>
    <property type="evidence" value="ECO:0007669"/>
    <property type="project" value="UniProtKB-KW"/>
</dbReference>
<evidence type="ECO:0000313" key="2">
    <source>
        <dbReference type="EMBL" id="NVK96224.1"/>
    </source>
</evidence>
<dbReference type="RefSeq" id="WP_011047376.1">
    <property type="nucleotide sequence ID" value="NZ_CP076685.1"/>
</dbReference>
<proteinExistence type="predicted"/>
<evidence type="ECO:0000313" key="3">
    <source>
        <dbReference type="Proteomes" id="UP000565723"/>
    </source>
</evidence>
<reference evidence="2 3" key="1">
    <citation type="journal article" date="2020" name="Proc. Natl. Acad. Sci. U.S.A.">
        <title>Ecological drivers of bacterial community assembly in synthetic phycospheres.</title>
        <authorList>
            <person name="Fu H."/>
            <person name="Uchimiya M."/>
            <person name="Gore J."/>
            <person name="Moran M.A."/>
        </authorList>
    </citation>
    <scope>NUCLEOTIDE SEQUENCE [LARGE SCALE GENOMIC DNA]</scope>
    <source>
        <strain evidence="2">HF-Din03</strain>
    </source>
</reference>
<dbReference type="SUPFAM" id="SSF51735">
    <property type="entry name" value="NAD(P)-binding Rossmann-fold domains"/>
    <property type="match status" value="1"/>
</dbReference>
<dbReference type="Proteomes" id="UP000565723">
    <property type="component" value="Unassembled WGS sequence"/>
</dbReference>
<dbReference type="InterPro" id="IPR002347">
    <property type="entry name" value="SDR_fam"/>
</dbReference>
<dbReference type="PANTHER" id="PTHR43658">
    <property type="entry name" value="SHORT-CHAIN DEHYDROGENASE/REDUCTASE"/>
    <property type="match status" value="1"/>
</dbReference>
<dbReference type="Pfam" id="PF00106">
    <property type="entry name" value="adh_short"/>
    <property type="match status" value="1"/>
</dbReference>
<dbReference type="PRINTS" id="PR00081">
    <property type="entry name" value="GDHRDH"/>
</dbReference>
<protein>
    <submittedName>
        <fullName evidence="2">SDR family NAD(P)-dependent oxidoreductase</fullName>
    </submittedName>
</protein>
<name>A0A850LE06_9RHOB</name>
<sequence length="153" mass="15544">MLVDGLSALVTGGASGLGLAVAEALTNAGAKVAFLDLNEEKVSQVADQIGGVGIACDVSDPGAVSDAWAIACGHNGQILIDVNCAGIPGGMRFVGRDGPVDMATFARVIAADFIEAVGVKTKDAARMMALVPLTESGERGIIRLDPGLRLQLR</sequence>